<dbReference type="Proteomes" id="UP001176806">
    <property type="component" value="Unassembled WGS sequence"/>
</dbReference>
<dbReference type="PANTHER" id="PTHR34220:SF7">
    <property type="entry name" value="SENSOR HISTIDINE KINASE YPDA"/>
    <property type="match status" value="1"/>
</dbReference>
<dbReference type="InterPro" id="IPR010559">
    <property type="entry name" value="Sig_transdc_His_kin_internal"/>
</dbReference>
<dbReference type="EMBL" id="JAUOEL010000005">
    <property type="protein sequence ID" value="MDO5975455.1"/>
    <property type="molecule type" value="Genomic_DNA"/>
</dbReference>
<feature type="transmembrane region" description="Helical" evidence="1">
    <location>
        <begin position="238"/>
        <end position="258"/>
    </location>
</feature>
<sequence>MKKTAFFLFFLLIGSKCFAQETGRTPIKYWEEIVEINSYKHDKLKRWNSDIEIELEGNYTIQDSLQVAKVIAKLDSLTETISVRFSKKEKTNLKILFLDTIRYSKGNFNDRITGGSSANLKGVFESELYFYNTDRTNSKFHSTIESRIAKELVGGLFEFELASKGKRESIFNPHRLLNNEESPLNMGDITIIKEVYSSGFEFRLEEAKEQYEYVFDEIENKKILKRSKSIWWVKNPNAILIVPGLILLLAFIMLLKRINQFIGGVIKNDWFKFIIILVVGLIFAWVLLVLYFFFLNFLTTPIEYRTATFHIDRDVAPALIIAFPFIICLRFIELKITKRAHNVAVKTGLIFLSTGFIPFLIVMVIAYFTGNLESSEYEIVLSQFFIGLMGVASFRALISFFVFKERNLVIENDMKLSKLRELKTKAELRSLQAQINPHFLYNALNSIASLAHTNADKTEKMALALSDLFKYTINRKGKKRSTINDEVIMVRSYLEIEETRFGDRLEFAINVDSIILNEEIPMFILQPLVENAVKHGISKIEEKGKIILNILKTERGIDIEVLDNGPDFPEGLVSGHGLQSVYDLLRLSYGDKASLKWQNTPGKRIIISIDKTI</sequence>
<reference evidence="4" key="1">
    <citation type="submission" date="2023-07" db="EMBL/GenBank/DDBJ databases">
        <title>Two novel species in the genus Flavivirga.</title>
        <authorList>
            <person name="Kwon K."/>
        </authorList>
    </citation>
    <scope>NUCLEOTIDE SEQUENCE</scope>
    <source>
        <strain evidence="4">KACC 14158</strain>
    </source>
</reference>
<keyword evidence="5" id="KW-1185">Reference proteome</keyword>
<evidence type="ECO:0000313" key="4">
    <source>
        <dbReference type="EMBL" id="MDO5975455.1"/>
    </source>
</evidence>
<evidence type="ECO:0000313" key="5">
    <source>
        <dbReference type="Proteomes" id="UP001176806"/>
    </source>
</evidence>
<name>A0ABT8WQL7_9FLAO</name>
<evidence type="ECO:0000256" key="1">
    <source>
        <dbReference type="SAM" id="Phobius"/>
    </source>
</evidence>
<keyword evidence="4" id="KW-0418">Kinase</keyword>
<feature type="chain" id="PRO_5047021122" evidence="2">
    <location>
        <begin position="20"/>
        <end position="613"/>
    </location>
</feature>
<dbReference type="SUPFAM" id="SSF55874">
    <property type="entry name" value="ATPase domain of HSP90 chaperone/DNA topoisomerase II/histidine kinase"/>
    <property type="match status" value="1"/>
</dbReference>
<feature type="signal peptide" evidence="2">
    <location>
        <begin position="1"/>
        <end position="19"/>
    </location>
</feature>
<dbReference type="Gene3D" id="3.30.565.10">
    <property type="entry name" value="Histidine kinase-like ATPase, C-terminal domain"/>
    <property type="match status" value="1"/>
</dbReference>
<dbReference type="RefSeq" id="WP_303302658.1">
    <property type="nucleotide sequence ID" value="NZ_BAABDA010000050.1"/>
</dbReference>
<keyword evidence="1" id="KW-1133">Transmembrane helix</keyword>
<feature type="transmembrane region" description="Helical" evidence="1">
    <location>
        <begin position="380"/>
        <end position="403"/>
    </location>
</feature>
<feature type="transmembrane region" description="Helical" evidence="1">
    <location>
        <begin position="270"/>
        <end position="295"/>
    </location>
</feature>
<dbReference type="Pfam" id="PF06580">
    <property type="entry name" value="His_kinase"/>
    <property type="match status" value="1"/>
</dbReference>
<dbReference type="InterPro" id="IPR050640">
    <property type="entry name" value="Bact_2-comp_sensor_kinase"/>
</dbReference>
<keyword evidence="4" id="KW-0808">Transferase</keyword>
<organism evidence="4 5">
    <name type="scientific">Flavivirga jejuensis</name>
    <dbReference type="NCBI Taxonomy" id="870487"/>
    <lineage>
        <taxon>Bacteria</taxon>
        <taxon>Pseudomonadati</taxon>
        <taxon>Bacteroidota</taxon>
        <taxon>Flavobacteriia</taxon>
        <taxon>Flavobacteriales</taxon>
        <taxon>Flavobacteriaceae</taxon>
        <taxon>Flavivirga</taxon>
    </lineage>
</organism>
<proteinExistence type="predicted"/>
<keyword evidence="2" id="KW-0732">Signal</keyword>
<evidence type="ECO:0000256" key="2">
    <source>
        <dbReference type="SAM" id="SignalP"/>
    </source>
</evidence>
<keyword evidence="1" id="KW-0472">Membrane</keyword>
<protein>
    <submittedName>
        <fullName evidence="4">Histidine kinase</fullName>
    </submittedName>
</protein>
<feature type="transmembrane region" description="Helical" evidence="1">
    <location>
        <begin position="315"/>
        <end position="332"/>
    </location>
</feature>
<comment type="caution">
    <text evidence="4">The sequence shown here is derived from an EMBL/GenBank/DDBJ whole genome shotgun (WGS) entry which is preliminary data.</text>
</comment>
<dbReference type="PANTHER" id="PTHR34220">
    <property type="entry name" value="SENSOR HISTIDINE KINASE YPDA"/>
    <property type="match status" value="1"/>
</dbReference>
<gene>
    <name evidence="4" type="ORF">Q4Q40_14760</name>
</gene>
<dbReference type="InterPro" id="IPR036890">
    <property type="entry name" value="HATPase_C_sf"/>
</dbReference>
<dbReference type="GO" id="GO:0016301">
    <property type="term" value="F:kinase activity"/>
    <property type="evidence" value="ECO:0007669"/>
    <property type="project" value="UniProtKB-KW"/>
</dbReference>
<feature type="domain" description="Signal transduction histidine kinase internal region" evidence="3">
    <location>
        <begin position="426"/>
        <end position="505"/>
    </location>
</feature>
<feature type="transmembrane region" description="Helical" evidence="1">
    <location>
        <begin position="344"/>
        <end position="368"/>
    </location>
</feature>
<evidence type="ECO:0000259" key="3">
    <source>
        <dbReference type="Pfam" id="PF06580"/>
    </source>
</evidence>
<keyword evidence="1" id="KW-0812">Transmembrane</keyword>
<accession>A0ABT8WQL7</accession>